<evidence type="ECO:0000256" key="2">
    <source>
        <dbReference type="ARBA" id="ARBA00009592"/>
    </source>
</evidence>
<dbReference type="FunFam" id="3.80.10.10:FF:001347">
    <property type="entry name" value="LRR receptor-like serine/threonine-protein kinase GSO2"/>
    <property type="match status" value="1"/>
</dbReference>
<dbReference type="InterPro" id="IPR032675">
    <property type="entry name" value="LRR_dom_sf"/>
</dbReference>
<dbReference type="SUPFAM" id="SSF52047">
    <property type="entry name" value="RNI-like"/>
    <property type="match status" value="1"/>
</dbReference>
<dbReference type="SUPFAM" id="SSF52058">
    <property type="entry name" value="L domain-like"/>
    <property type="match status" value="2"/>
</dbReference>
<evidence type="ECO:0000256" key="5">
    <source>
        <dbReference type="ARBA" id="ARBA00022692"/>
    </source>
</evidence>
<dbReference type="Gene3D" id="3.80.10.10">
    <property type="entry name" value="Ribonuclease Inhibitor"/>
    <property type="match status" value="5"/>
</dbReference>
<dbReference type="GO" id="GO:0005886">
    <property type="term" value="C:plasma membrane"/>
    <property type="evidence" value="ECO:0007669"/>
    <property type="project" value="UniProtKB-SubCell"/>
</dbReference>
<dbReference type="Pfam" id="PF13855">
    <property type="entry name" value="LRR_8"/>
    <property type="match status" value="3"/>
</dbReference>
<dbReference type="EMBL" id="JAJFAZ020000002">
    <property type="protein sequence ID" value="KAI5343793.1"/>
    <property type="molecule type" value="Genomic_DNA"/>
</dbReference>
<keyword evidence="9 12" id="KW-0472">Membrane</keyword>
<comment type="subcellular location">
    <subcellularLocation>
        <location evidence="1">Cell membrane</location>
        <topology evidence="1">Single-pass type I membrane protein</topology>
    </subcellularLocation>
</comment>
<dbReference type="InterPro" id="IPR013210">
    <property type="entry name" value="LRR_N_plant-typ"/>
</dbReference>
<feature type="signal peptide" evidence="13">
    <location>
        <begin position="1"/>
        <end position="24"/>
    </location>
</feature>
<keyword evidence="11" id="KW-0325">Glycoprotein</keyword>
<dbReference type="InterPro" id="IPR001611">
    <property type="entry name" value="Leu-rich_rpt"/>
</dbReference>
<reference evidence="16 17" key="1">
    <citation type="journal article" date="2022" name="G3 (Bethesda)">
        <title>Whole-genome sequence and methylome profiling of the almond [Prunus dulcis (Mill.) D.A. Webb] cultivar 'Nonpareil'.</title>
        <authorList>
            <person name="D'Amico-Willman K.M."/>
            <person name="Ouma W.Z."/>
            <person name="Meulia T."/>
            <person name="Sideli G.M."/>
            <person name="Gradziel T.M."/>
            <person name="Fresnedo-Ramirez J."/>
        </authorList>
    </citation>
    <scope>NUCLEOTIDE SEQUENCE [LARGE SCALE GENOMIC DNA]</scope>
    <source>
        <strain evidence="16">Clone GOH B32 T37-40</strain>
    </source>
</reference>
<evidence type="ECO:0000256" key="13">
    <source>
        <dbReference type="SAM" id="SignalP"/>
    </source>
</evidence>
<keyword evidence="6 13" id="KW-0732">Signal</keyword>
<dbReference type="PANTHER" id="PTHR48063">
    <property type="entry name" value="LRR RECEPTOR-LIKE KINASE"/>
    <property type="match status" value="1"/>
</dbReference>
<dbReference type="Pfam" id="PF08263">
    <property type="entry name" value="LRRNT_2"/>
    <property type="match status" value="1"/>
</dbReference>
<evidence type="ECO:0000256" key="11">
    <source>
        <dbReference type="ARBA" id="ARBA00023180"/>
    </source>
</evidence>
<evidence type="ECO:0008006" key="18">
    <source>
        <dbReference type="Google" id="ProtNLM"/>
    </source>
</evidence>
<protein>
    <recommendedName>
        <fullName evidence="18">Disease resistance family protein / LRR family protein</fullName>
    </recommendedName>
</protein>
<evidence type="ECO:0000256" key="6">
    <source>
        <dbReference type="ARBA" id="ARBA00022729"/>
    </source>
</evidence>
<proteinExistence type="inferred from homology"/>
<evidence type="ECO:0000256" key="7">
    <source>
        <dbReference type="ARBA" id="ARBA00022737"/>
    </source>
</evidence>
<keyword evidence="5 12" id="KW-0812">Transmembrane</keyword>
<comment type="caution">
    <text evidence="16">The sequence shown here is derived from an EMBL/GenBank/DDBJ whole genome shotgun (WGS) entry which is preliminary data.</text>
</comment>
<dbReference type="PROSITE" id="PS51450">
    <property type="entry name" value="LRR"/>
    <property type="match status" value="2"/>
</dbReference>
<evidence type="ECO:0000259" key="14">
    <source>
        <dbReference type="Pfam" id="PF08263"/>
    </source>
</evidence>
<keyword evidence="3" id="KW-1003">Cell membrane</keyword>
<name>A0AAD4ZFX5_PRUDU</name>
<dbReference type="PANTHER" id="PTHR48063:SF101">
    <property type="entry name" value="LRR RECEPTOR-LIKE SERINE_THREONINE-PROTEIN KINASE FLS2"/>
    <property type="match status" value="1"/>
</dbReference>
<evidence type="ECO:0000256" key="8">
    <source>
        <dbReference type="ARBA" id="ARBA00022989"/>
    </source>
</evidence>
<dbReference type="InterPro" id="IPR055414">
    <property type="entry name" value="LRR_R13L4/SHOC2-like"/>
</dbReference>
<dbReference type="InterPro" id="IPR003591">
    <property type="entry name" value="Leu-rich_rpt_typical-subtyp"/>
</dbReference>
<feature type="chain" id="PRO_5041911324" description="Disease resistance family protein / LRR family protein" evidence="13">
    <location>
        <begin position="25"/>
        <end position="1136"/>
    </location>
</feature>
<evidence type="ECO:0000256" key="12">
    <source>
        <dbReference type="SAM" id="Phobius"/>
    </source>
</evidence>
<evidence type="ECO:0000256" key="3">
    <source>
        <dbReference type="ARBA" id="ARBA00022475"/>
    </source>
</evidence>
<evidence type="ECO:0000313" key="17">
    <source>
        <dbReference type="Proteomes" id="UP001054821"/>
    </source>
</evidence>
<evidence type="ECO:0000259" key="15">
    <source>
        <dbReference type="Pfam" id="PF23598"/>
    </source>
</evidence>
<dbReference type="Pfam" id="PF23598">
    <property type="entry name" value="LRR_14"/>
    <property type="match status" value="1"/>
</dbReference>
<evidence type="ECO:0000313" key="16">
    <source>
        <dbReference type="EMBL" id="KAI5343793.1"/>
    </source>
</evidence>
<dbReference type="FunFam" id="3.80.10.10:FF:000095">
    <property type="entry name" value="LRR receptor-like serine/threonine-protein kinase GSO1"/>
    <property type="match status" value="1"/>
</dbReference>
<evidence type="ECO:0000256" key="4">
    <source>
        <dbReference type="ARBA" id="ARBA00022614"/>
    </source>
</evidence>
<dbReference type="SMART" id="SM00369">
    <property type="entry name" value="LRR_TYP"/>
    <property type="match status" value="13"/>
</dbReference>
<organism evidence="16 17">
    <name type="scientific">Prunus dulcis</name>
    <name type="common">Almond</name>
    <name type="synonym">Amygdalus dulcis</name>
    <dbReference type="NCBI Taxonomy" id="3755"/>
    <lineage>
        <taxon>Eukaryota</taxon>
        <taxon>Viridiplantae</taxon>
        <taxon>Streptophyta</taxon>
        <taxon>Embryophyta</taxon>
        <taxon>Tracheophyta</taxon>
        <taxon>Spermatophyta</taxon>
        <taxon>Magnoliopsida</taxon>
        <taxon>eudicotyledons</taxon>
        <taxon>Gunneridae</taxon>
        <taxon>Pentapetalae</taxon>
        <taxon>rosids</taxon>
        <taxon>fabids</taxon>
        <taxon>Rosales</taxon>
        <taxon>Rosaceae</taxon>
        <taxon>Amygdaloideae</taxon>
        <taxon>Amygdaleae</taxon>
        <taxon>Prunus</taxon>
    </lineage>
</organism>
<feature type="domain" description="Disease resistance R13L4/SHOC-2-like LRR" evidence="15">
    <location>
        <begin position="138"/>
        <end position="298"/>
    </location>
</feature>
<dbReference type="InterPro" id="IPR046956">
    <property type="entry name" value="RLP23-like"/>
</dbReference>
<comment type="similarity">
    <text evidence="2">Belongs to the RLP family.</text>
</comment>
<dbReference type="FunFam" id="3.80.10.10:FF:000111">
    <property type="entry name" value="LRR receptor-like serine/threonine-protein kinase ERECTA"/>
    <property type="match status" value="1"/>
</dbReference>
<feature type="domain" description="Leucine-rich repeat-containing N-terminal plant-type" evidence="14">
    <location>
        <begin position="57"/>
        <end position="102"/>
    </location>
</feature>
<feature type="transmembrane region" description="Helical" evidence="12">
    <location>
        <begin position="1078"/>
        <end position="1101"/>
    </location>
</feature>
<evidence type="ECO:0000256" key="9">
    <source>
        <dbReference type="ARBA" id="ARBA00023136"/>
    </source>
</evidence>
<keyword evidence="8 12" id="KW-1133">Transmembrane helix</keyword>
<keyword evidence="4" id="KW-0433">Leucine-rich repeat</keyword>
<gene>
    <name evidence="16" type="ORF">L3X38_011669</name>
</gene>
<sequence>MKGDGRCLKLFLALPILFLQNVNGGEVGHSHNHNHSHSHSHSHSLRDAEVTVRCIERERQALLAFKRGLVDDSEVDEFNHLSTWGSEAEKQDCCRWEGVCCSNQTGHVIQLDLGYSFLDEMFQPAFEYSFQGKMISPKLIELQHLQYLHLAAIDFNESQIPDFIGSLTNLRNLSLHSCNLVGQIPSSFGNLTQLQYLDLSYNYQLQSENLNWLAALSSLTDLGLASIDFNEGQIPDFIGSLTNLRNLKLSSCNFVGPIPSSFGNLTQLQHLDLANNQLQPENLNWPPALSSLTDLDLSGNNQNTVLDLASIDFNGSQIPDFISSLANLRYLSLSSCNLVGQIPSSFGNLTQLQHLDLSDNHLQAENLNWLPALSSLTYLDLSGANLSPVFDWPEAVLNKLPKLVELTLVNCSLPPPPPPPTLYKTNSSTSLAYVVLSDNHLTSSIFLWLSNYSTSLVTLDLHINNLSGFIPDFIGNMSFLVDLDLSDNQIEGANPNLFARLCNLQTLWLQRNHLSGQLSQLLPRCAQNSLEELDLSDNVLAGSLNNLTSFSSLRRLNLSANQLSGKIPESIGQMSKLWDIDFSMNSLQGVVSETHFSKLSELKYLDLSSTSLVLNFHSDWVPPFKLGYINLASCKVGPLFPKWLQTQGDSFQMVLDISNAGISDILPSWFWSNFRNASVINLSQNLIRGIFTNLTAEFPFYAELHLSSNQIEGPIPSILSQASYLDLSNNNISGSLSFLCARADMSLTYLNLSSNNFFGELPDCWSHLENHLVMLDLSNNAFSGKIPVTIGSLFQLQTLKLRSNQFVGELPSSLKNCESLKVIDLGDNKLSGPIPTWLGVSFNNLVILMLSSNHFNGSMPSQLCHLTRIQIMDFSVNNISGSIPKCLNNLTTLAEKGNPSLSSKHSYYRVMGDGLGTHTNYEDDASFIWKGKMQTYKSTLGLVKRIDLSSNRLTGEIPSEITHLVELVSLNLSRNRLTGQITPEIGNLESLDSLDLSRNQIDGRIPTSLAQIYRLSFLDLSYNNLSGKIPTSTQLQSFEFAYAGNPQLCGPPLKKMCADQNEPTDLNNEEDKDEFITLGFYISMAIGFAVGFWGVCGTLIFNRSWRYAYLKFLNGLNDWLYVKIALSKRRLKLAYA</sequence>
<evidence type="ECO:0000256" key="1">
    <source>
        <dbReference type="ARBA" id="ARBA00004251"/>
    </source>
</evidence>
<dbReference type="SMART" id="SM00365">
    <property type="entry name" value="LRR_SD22"/>
    <property type="match status" value="6"/>
</dbReference>
<accession>A0AAD4ZFX5</accession>
<dbReference type="FunFam" id="3.80.10.10:FF:000356">
    <property type="entry name" value="LRR receptor-like serine/threonine-protein kinase"/>
    <property type="match status" value="1"/>
</dbReference>
<keyword evidence="10" id="KW-0675">Receptor</keyword>
<evidence type="ECO:0000256" key="10">
    <source>
        <dbReference type="ARBA" id="ARBA00023170"/>
    </source>
</evidence>
<dbReference type="Proteomes" id="UP001054821">
    <property type="component" value="Chromosome 2"/>
</dbReference>
<dbReference type="Pfam" id="PF00560">
    <property type="entry name" value="LRR_1"/>
    <property type="match status" value="8"/>
</dbReference>
<keyword evidence="7" id="KW-0677">Repeat</keyword>
<dbReference type="AlphaFoldDB" id="A0AAD4ZFX5"/>
<keyword evidence="17" id="KW-1185">Reference proteome</keyword>